<accession>X1LB76</accession>
<proteinExistence type="predicted"/>
<dbReference type="EMBL" id="BARV01012323">
    <property type="protein sequence ID" value="GAI03096.1"/>
    <property type="molecule type" value="Genomic_DNA"/>
</dbReference>
<comment type="caution">
    <text evidence="2">The sequence shown here is derived from an EMBL/GenBank/DDBJ whole genome shotgun (WGS) entry which is preliminary data.</text>
</comment>
<feature type="non-terminal residue" evidence="2">
    <location>
        <position position="210"/>
    </location>
</feature>
<evidence type="ECO:0000313" key="2">
    <source>
        <dbReference type="EMBL" id="GAI03096.1"/>
    </source>
</evidence>
<dbReference type="Gene3D" id="3.10.310.70">
    <property type="match status" value="1"/>
</dbReference>
<dbReference type="AlphaFoldDB" id="X1LB76"/>
<feature type="non-terminal residue" evidence="2">
    <location>
        <position position="1"/>
    </location>
</feature>
<sequence length="210" mass="23514">VYLDGYDQHTFWANSKALSLAGIAKDTPNPPNGIIVRDLQTGEPTGAIKEDADALIRKVIPEPSHTEQLTALRAGIKRANRNGLARVQSARWDFGILPFLEELRQDKQLSLRFDIAYLLSEHRLEVSDLSAIENAHKKYHDEWINASTVKLVLDGVVESHTAAFIEPYTDQPSTKGLLFWSPEKYNDAVAQLDKRGLQIYTHAIGDLAVR</sequence>
<dbReference type="InterPro" id="IPR013108">
    <property type="entry name" value="Amidohydro_3"/>
</dbReference>
<evidence type="ECO:0000259" key="1">
    <source>
        <dbReference type="Pfam" id="PF07969"/>
    </source>
</evidence>
<dbReference type="Pfam" id="PF07969">
    <property type="entry name" value="Amidohydro_3"/>
    <property type="match status" value="1"/>
</dbReference>
<dbReference type="PANTHER" id="PTHR22642:SF2">
    <property type="entry name" value="PROTEIN LONG AFTER FAR-RED 3"/>
    <property type="match status" value="1"/>
</dbReference>
<dbReference type="InterPro" id="IPR032466">
    <property type="entry name" value="Metal_Hydrolase"/>
</dbReference>
<dbReference type="PANTHER" id="PTHR22642">
    <property type="entry name" value="IMIDAZOLONEPROPIONASE"/>
    <property type="match status" value="1"/>
</dbReference>
<reference evidence="2" key="1">
    <citation type="journal article" date="2014" name="Front. Microbiol.">
        <title>High frequency of phylogenetically diverse reductive dehalogenase-homologous genes in deep subseafloor sedimentary metagenomes.</title>
        <authorList>
            <person name="Kawai M."/>
            <person name="Futagami T."/>
            <person name="Toyoda A."/>
            <person name="Takaki Y."/>
            <person name="Nishi S."/>
            <person name="Hori S."/>
            <person name="Arai W."/>
            <person name="Tsubouchi T."/>
            <person name="Morono Y."/>
            <person name="Uchiyama I."/>
            <person name="Ito T."/>
            <person name="Fujiyama A."/>
            <person name="Inagaki F."/>
            <person name="Takami H."/>
        </authorList>
    </citation>
    <scope>NUCLEOTIDE SEQUENCE</scope>
    <source>
        <strain evidence="2">Expedition CK06-06</strain>
    </source>
</reference>
<dbReference type="SUPFAM" id="SSF51556">
    <property type="entry name" value="Metallo-dependent hydrolases"/>
    <property type="match status" value="1"/>
</dbReference>
<protein>
    <recommendedName>
        <fullName evidence="1">Amidohydrolase 3 domain-containing protein</fullName>
    </recommendedName>
</protein>
<name>X1LB76_9ZZZZ</name>
<gene>
    <name evidence="2" type="ORF">S06H3_22884</name>
</gene>
<feature type="domain" description="Amidohydrolase 3" evidence="1">
    <location>
        <begin position="7"/>
        <end position="209"/>
    </location>
</feature>
<organism evidence="2">
    <name type="scientific">marine sediment metagenome</name>
    <dbReference type="NCBI Taxonomy" id="412755"/>
    <lineage>
        <taxon>unclassified sequences</taxon>
        <taxon>metagenomes</taxon>
        <taxon>ecological metagenomes</taxon>
    </lineage>
</organism>
<dbReference type="Gene3D" id="3.20.20.140">
    <property type="entry name" value="Metal-dependent hydrolases"/>
    <property type="match status" value="1"/>
</dbReference>